<keyword evidence="1 4" id="KW-1003">Cell membrane</keyword>
<dbReference type="OrthoDB" id="5599437at2"/>
<proteinExistence type="inferred from homology"/>
<dbReference type="GO" id="GO:0009898">
    <property type="term" value="C:cytoplasmic side of plasma membrane"/>
    <property type="evidence" value="ECO:0007669"/>
    <property type="project" value="InterPro"/>
</dbReference>
<evidence type="ECO:0000313" key="6">
    <source>
        <dbReference type="Proteomes" id="UP000294832"/>
    </source>
</evidence>
<gene>
    <name evidence="4" type="primary">syd</name>
    <name evidence="5" type="ORF">EDC91_104115</name>
</gene>
<evidence type="ECO:0000256" key="4">
    <source>
        <dbReference type="HAMAP-Rule" id="MF_01104"/>
    </source>
</evidence>
<comment type="subcellular location">
    <subcellularLocation>
        <location evidence="4">Cell inner membrane</location>
        <topology evidence="4">Peripheral membrane protein</topology>
        <orientation evidence="4">Cytoplasmic side</orientation>
    </subcellularLocation>
    <text evidence="4">Loosely associated with the cytoplasmic side of the inner membrane, probably via SecY.</text>
</comment>
<dbReference type="EMBL" id="SLWF01000004">
    <property type="protein sequence ID" value="TCN87981.1"/>
    <property type="molecule type" value="Genomic_DNA"/>
</dbReference>
<reference evidence="5 6" key="1">
    <citation type="submission" date="2019-03" db="EMBL/GenBank/DDBJ databases">
        <title>Freshwater and sediment microbial communities from various areas in North America, analyzing microbe dynamics in response to fracking.</title>
        <authorList>
            <person name="Lamendella R."/>
        </authorList>
    </citation>
    <scope>NUCLEOTIDE SEQUENCE [LARGE SCALE GENOMIC DNA]</scope>
    <source>
        <strain evidence="5 6">74A</strain>
    </source>
</reference>
<keyword evidence="3 4" id="KW-0472">Membrane</keyword>
<dbReference type="AlphaFoldDB" id="A0A4R2FGY4"/>
<evidence type="ECO:0000256" key="1">
    <source>
        <dbReference type="ARBA" id="ARBA00022475"/>
    </source>
</evidence>
<comment type="similarity">
    <text evidence="4">Belongs to the Syd family.</text>
</comment>
<comment type="caution">
    <text evidence="5">The sequence shown here is derived from an EMBL/GenBank/DDBJ whole genome shotgun (WGS) entry which is preliminary data.</text>
</comment>
<dbReference type="Gene3D" id="3.40.1580.20">
    <property type="entry name" value="Syd protein"/>
    <property type="match status" value="1"/>
</dbReference>
<organism evidence="5 6">
    <name type="scientific">Shewanella fodinae</name>
    <dbReference type="NCBI Taxonomy" id="552357"/>
    <lineage>
        <taxon>Bacteria</taxon>
        <taxon>Pseudomonadati</taxon>
        <taxon>Pseudomonadota</taxon>
        <taxon>Gammaproteobacteria</taxon>
        <taxon>Alteromonadales</taxon>
        <taxon>Shewanellaceae</taxon>
        <taxon>Shewanella</taxon>
    </lineage>
</organism>
<evidence type="ECO:0000256" key="3">
    <source>
        <dbReference type="ARBA" id="ARBA00023136"/>
    </source>
</evidence>
<name>A0A4R2FGY4_9GAMM</name>
<sequence>MSCTEALEQLFARYQQCYQSVLGEFPRYYAEGEVSRCILDGEKEDPVQWQAVSREMPASFANISEALSLPLHPDIEHFYGHFFAGPIQFDSPFGSGELLQVWNDKDFEYLQENIIGHLMMKQKLKQAPTWFVGILHQQDDMLTVDNLDGSVWRERPGENGSERLADSLATFLPLLSPRVAPAERYQEHSGTPSTASHPGIFNSLKRMWHNLLSKR</sequence>
<dbReference type="Pfam" id="PF07348">
    <property type="entry name" value="Syd"/>
    <property type="match status" value="1"/>
</dbReference>
<accession>A0A4R2FGY4</accession>
<protein>
    <recommendedName>
        <fullName evidence="4">Protein Syd</fullName>
    </recommendedName>
</protein>
<dbReference type="InterPro" id="IPR038228">
    <property type="entry name" value="Syd_sf"/>
</dbReference>
<comment type="function">
    <text evidence="4">Interacts with the SecY protein in vivo. May bind preferentially to an uncomplexed state of SecY, thus functioning either as a chelating agent for excess SecY in the cell or as a regulatory factor that negatively controls the translocase function.</text>
</comment>
<dbReference type="InterPro" id="IPR009948">
    <property type="entry name" value="Syd"/>
</dbReference>
<dbReference type="HAMAP" id="MF_01104">
    <property type="entry name" value="Syd"/>
    <property type="match status" value="1"/>
</dbReference>
<dbReference type="CDD" id="cd16323">
    <property type="entry name" value="Syd"/>
    <property type="match status" value="1"/>
</dbReference>
<dbReference type="NCBIfam" id="NF003439">
    <property type="entry name" value="PRK04968.1"/>
    <property type="match status" value="1"/>
</dbReference>
<keyword evidence="6" id="KW-1185">Reference proteome</keyword>
<keyword evidence="2 4" id="KW-0997">Cell inner membrane</keyword>
<dbReference type="RefSeq" id="WP_133038089.1">
    <property type="nucleotide sequence ID" value="NZ_BMXW01000008.1"/>
</dbReference>
<evidence type="ECO:0000313" key="5">
    <source>
        <dbReference type="EMBL" id="TCN87981.1"/>
    </source>
</evidence>
<dbReference type="Proteomes" id="UP000294832">
    <property type="component" value="Unassembled WGS sequence"/>
</dbReference>
<evidence type="ECO:0000256" key="2">
    <source>
        <dbReference type="ARBA" id="ARBA00022519"/>
    </source>
</evidence>